<protein>
    <submittedName>
        <fullName evidence="1">Uncharacterized protein</fullName>
    </submittedName>
</protein>
<name>A0A5C5VD06_9BACT</name>
<organism evidence="1 2">
    <name type="scientific">Posidoniimonas corsicana</name>
    <dbReference type="NCBI Taxonomy" id="1938618"/>
    <lineage>
        <taxon>Bacteria</taxon>
        <taxon>Pseudomonadati</taxon>
        <taxon>Planctomycetota</taxon>
        <taxon>Planctomycetia</taxon>
        <taxon>Pirellulales</taxon>
        <taxon>Lacipirellulaceae</taxon>
        <taxon>Posidoniimonas</taxon>
    </lineage>
</organism>
<comment type="caution">
    <text evidence="1">The sequence shown here is derived from an EMBL/GenBank/DDBJ whole genome shotgun (WGS) entry which is preliminary data.</text>
</comment>
<gene>
    <name evidence="1" type="ORF">KOR34_04750</name>
</gene>
<proteinExistence type="predicted"/>
<reference evidence="1 2" key="1">
    <citation type="submission" date="2019-02" db="EMBL/GenBank/DDBJ databases">
        <title>Deep-cultivation of Planctomycetes and their phenomic and genomic characterization uncovers novel biology.</title>
        <authorList>
            <person name="Wiegand S."/>
            <person name="Jogler M."/>
            <person name="Boedeker C."/>
            <person name="Pinto D."/>
            <person name="Vollmers J."/>
            <person name="Rivas-Marin E."/>
            <person name="Kohn T."/>
            <person name="Peeters S.H."/>
            <person name="Heuer A."/>
            <person name="Rast P."/>
            <person name="Oberbeckmann S."/>
            <person name="Bunk B."/>
            <person name="Jeske O."/>
            <person name="Meyerdierks A."/>
            <person name="Storesund J.E."/>
            <person name="Kallscheuer N."/>
            <person name="Luecker S."/>
            <person name="Lage O.M."/>
            <person name="Pohl T."/>
            <person name="Merkel B.J."/>
            <person name="Hornburger P."/>
            <person name="Mueller R.-W."/>
            <person name="Bruemmer F."/>
            <person name="Labrenz M."/>
            <person name="Spormann A.M."/>
            <person name="Op Den Camp H."/>
            <person name="Overmann J."/>
            <person name="Amann R."/>
            <person name="Jetten M.S.M."/>
            <person name="Mascher T."/>
            <person name="Medema M.H."/>
            <person name="Devos D.P."/>
            <person name="Kaster A.-K."/>
            <person name="Ovreas L."/>
            <person name="Rohde M."/>
            <person name="Galperin M.Y."/>
            <person name="Jogler C."/>
        </authorList>
    </citation>
    <scope>NUCLEOTIDE SEQUENCE [LARGE SCALE GENOMIC DNA]</scope>
    <source>
        <strain evidence="1 2">KOR34</strain>
    </source>
</reference>
<dbReference type="AlphaFoldDB" id="A0A5C5VD06"/>
<accession>A0A5C5VD06</accession>
<evidence type="ECO:0000313" key="1">
    <source>
        <dbReference type="EMBL" id="TWT35582.1"/>
    </source>
</evidence>
<dbReference type="Proteomes" id="UP000316714">
    <property type="component" value="Unassembled WGS sequence"/>
</dbReference>
<dbReference type="EMBL" id="SIHJ01000001">
    <property type="protein sequence ID" value="TWT35582.1"/>
    <property type="molecule type" value="Genomic_DNA"/>
</dbReference>
<dbReference type="RefSeq" id="WP_146561868.1">
    <property type="nucleotide sequence ID" value="NZ_SIHJ01000001.1"/>
</dbReference>
<keyword evidence="2" id="KW-1185">Reference proteome</keyword>
<evidence type="ECO:0000313" key="2">
    <source>
        <dbReference type="Proteomes" id="UP000316714"/>
    </source>
</evidence>
<sequence length="161" mass="17764">MSPANLPEPDVGGKHIRLLQNFRDALRGEGAYGNCRLFLDDVFVAYLPALLNSAVRSLQTIKNLRHTRQAQRHLTVSKVCKRTISDFNALCKPERLTSIIETIVAKRVRKEVTQPAGGAVYLHGLLQKTVAVDNKFLPAVAGGAWAIAERNSQGPTRHREG</sequence>
<dbReference type="OrthoDB" id="231179at2"/>